<accession>A0A5C4MIX1</accession>
<keyword evidence="1" id="KW-0812">Transmembrane</keyword>
<comment type="caution">
    <text evidence="4">The sequence shown here is derived from an EMBL/GenBank/DDBJ whole genome shotgun (WGS) entry which is preliminary data.</text>
</comment>
<keyword evidence="1" id="KW-1133">Transmembrane helix</keyword>
<gene>
    <name evidence="4" type="ORF">FHE65_16180</name>
    <name evidence="3" type="ORF">FHE65_30450</name>
</gene>
<evidence type="ECO:0000313" key="4">
    <source>
        <dbReference type="EMBL" id="TNC44958.1"/>
    </source>
</evidence>
<organism evidence="4 5">
    <name type="scientific">Mumia zhuanghuii</name>
    <dbReference type="NCBI Taxonomy" id="2585211"/>
    <lineage>
        <taxon>Bacteria</taxon>
        <taxon>Bacillati</taxon>
        <taxon>Actinomycetota</taxon>
        <taxon>Actinomycetes</taxon>
        <taxon>Propionibacteriales</taxon>
        <taxon>Nocardioidaceae</taxon>
        <taxon>Mumia</taxon>
    </lineage>
</organism>
<dbReference type="Pfam" id="PF00092">
    <property type="entry name" value="VWA"/>
    <property type="match status" value="1"/>
</dbReference>
<dbReference type="OrthoDB" id="5621159at2"/>
<proteinExistence type="predicted"/>
<dbReference type="EMBL" id="VDFR01000192">
    <property type="protein sequence ID" value="TNC32422.1"/>
    <property type="molecule type" value="Genomic_DNA"/>
</dbReference>
<dbReference type="PROSITE" id="PS50234">
    <property type="entry name" value="VWFA"/>
    <property type="match status" value="1"/>
</dbReference>
<dbReference type="SUPFAM" id="SSF53850">
    <property type="entry name" value="Periplasmic binding protein-like II"/>
    <property type="match status" value="1"/>
</dbReference>
<feature type="transmembrane region" description="Helical" evidence="1">
    <location>
        <begin position="17"/>
        <end position="36"/>
    </location>
</feature>
<dbReference type="InterPro" id="IPR002035">
    <property type="entry name" value="VWF_A"/>
</dbReference>
<evidence type="ECO:0000256" key="1">
    <source>
        <dbReference type="SAM" id="Phobius"/>
    </source>
</evidence>
<dbReference type="SUPFAM" id="SSF53300">
    <property type="entry name" value="vWA-like"/>
    <property type="match status" value="1"/>
</dbReference>
<dbReference type="Gene3D" id="3.40.50.410">
    <property type="entry name" value="von Willebrand factor, type A domain"/>
    <property type="match status" value="1"/>
</dbReference>
<keyword evidence="1" id="KW-0472">Membrane</keyword>
<name>A0A5C4MIX1_9ACTN</name>
<dbReference type="RefSeq" id="WP_139086224.1">
    <property type="nucleotide sequence ID" value="NZ_VDFR01000071.1"/>
</dbReference>
<dbReference type="EMBL" id="VDFR01000071">
    <property type="protein sequence ID" value="TNC44958.1"/>
    <property type="molecule type" value="Genomic_DNA"/>
</dbReference>
<reference evidence="4 5" key="1">
    <citation type="submission" date="2019-05" db="EMBL/GenBank/DDBJ databases">
        <title>Mumia sp. nov., isolated from the intestinal contents of plateau pika (Ochotona curzoniae) in the Qinghai-Tibet plateau of China.</title>
        <authorList>
            <person name="Tian Z."/>
        </authorList>
    </citation>
    <scope>NUCLEOTIDE SEQUENCE [LARGE SCALE GENOMIC DNA]</scope>
    <source>
        <strain evidence="5">527</strain>
        <strain evidence="4">Z527</strain>
    </source>
</reference>
<sequence length="538" mass="56353">MRGRHAGEKDDADHRPLTYAIAFVVVVGLVVGVLTLRDGDESASADCVASDTVRVAVAPELAPLVEKAAERADAARCVSYEVVAEPPALTSQAVTLDDAAPHVWIPDSSVWLTRVAGQLLEGVDAPRTLVRSVATSPVVLAWPKSAGEPPKTWLQALTSPAFTIGDPLSTATATAPLLAAHAEAGTSLTPAAFDTVSSAQVTLAQRQSGSTATADPAALLVETAKTGGSTVVSEQVFNASPAADSFAPVLPGAGSFALGYPVALVSDDPLHERAAEALVESLTSPKGVASLEKAGFRRPSGEPLASGSAIGEFASMTIEDAEVVADTLRRWSLIALPAQALAVIDVSEPMGERAGGSTRMGLTTEAALTGLGLMPNSWALGTWVVARKIDGKKDWKELTPIRKLDTVSGGESHRDRVVGQIKTFRKRVGGRTSLYDTTLAAYRQVQAQYDPKAVNSVIILTGGRNDDPGSISRAKLVETLKRERDPARPVVVIAIGITEDADAFALEEIAKATGGQVYLARKPEEITDVFVNSLRSRH</sequence>
<evidence type="ECO:0000259" key="2">
    <source>
        <dbReference type="PROSITE" id="PS50234"/>
    </source>
</evidence>
<dbReference type="AlphaFoldDB" id="A0A5C4MIX1"/>
<dbReference type="Pfam" id="PF13531">
    <property type="entry name" value="SBP_bac_11"/>
    <property type="match status" value="1"/>
</dbReference>
<evidence type="ECO:0000313" key="3">
    <source>
        <dbReference type="EMBL" id="TNC32422.1"/>
    </source>
</evidence>
<dbReference type="Proteomes" id="UP000306740">
    <property type="component" value="Unassembled WGS sequence"/>
</dbReference>
<protein>
    <submittedName>
        <fullName evidence="4">VWA domain-containing protein</fullName>
    </submittedName>
</protein>
<feature type="domain" description="VWFA" evidence="2">
    <location>
        <begin position="339"/>
        <end position="534"/>
    </location>
</feature>
<evidence type="ECO:0000313" key="5">
    <source>
        <dbReference type="Proteomes" id="UP000306740"/>
    </source>
</evidence>
<dbReference type="InterPro" id="IPR036465">
    <property type="entry name" value="vWFA_dom_sf"/>
</dbReference>